<evidence type="ECO:0008006" key="3">
    <source>
        <dbReference type="Google" id="ProtNLM"/>
    </source>
</evidence>
<organism evidence="1 2">
    <name type="scientific">Cuscuta campestris</name>
    <dbReference type="NCBI Taxonomy" id="132261"/>
    <lineage>
        <taxon>Eukaryota</taxon>
        <taxon>Viridiplantae</taxon>
        <taxon>Streptophyta</taxon>
        <taxon>Embryophyta</taxon>
        <taxon>Tracheophyta</taxon>
        <taxon>Spermatophyta</taxon>
        <taxon>Magnoliopsida</taxon>
        <taxon>eudicotyledons</taxon>
        <taxon>Gunneridae</taxon>
        <taxon>Pentapetalae</taxon>
        <taxon>asterids</taxon>
        <taxon>lamiids</taxon>
        <taxon>Solanales</taxon>
        <taxon>Convolvulaceae</taxon>
        <taxon>Cuscuteae</taxon>
        <taxon>Cuscuta</taxon>
        <taxon>Cuscuta subgen. Grammica</taxon>
        <taxon>Cuscuta sect. Cleistogrammica</taxon>
    </lineage>
</organism>
<name>A0A484KUS1_9ASTE</name>
<dbReference type="AlphaFoldDB" id="A0A484KUS1"/>
<keyword evidence="2" id="KW-1185">Reference proteome</keyword>
<sequence length="161" mass="18213">MAKSEVTSNANATPTKTPHLAFTTISNVKLHVPVLLRLSQPNYKKWSRLFLLLVSRFNLQGYINCSVVPLSEDDNEWLQLDAFLQGWILSTISDEISDLVISSVSTASALWKVIHDLFHDRQQERSCDATRTRVPHHRQRQHHHGGLLSTSAKSCRLAGRC</sequence>
<gene>
    <name evidence="1" type="ORF">CCAM_LOCUS8725</name>
</gene>
<protein>
    <recommendedName>
        <fullName evidence="3">Retrotransposon Copia-like N-terminal domain-containing protein</fullName>
    </recommendedName>
</protein>
<proteinExistence type="predicted"/>
<evidence type="ECO:0000313" key="1">
    <source>
        <dbReference type="EMBL" id="VFQ66949.1"/>
    </source>
</evidence>
<dbReference type="Proteomes" id="UP000595140">
    <property type="component" value="Unassembled WGS sequence"/>
</dbReference>
<evidence type="ECO:0000313" key="2">
    <source>
        <dbReference type="Proteomes" id="UP000595140"/>
    </source>
</evidence>
<dbReference type="OrthoDB" id="1699318at2759"/>
<dbReference type="PANTHER" id="PTHR47481:SF41">
    <property type="entry name" value="COPIA-LIKE POLYPROTEIN_RETROTRANSPOSON"/>
    <property type="match status" value="1"/>
</dbReference>
<dbReference type="EMBL" id="OOIL02000560">
    <property type="protein sequence ID" value="VFQ66949.1"/>
    <property type="molecule type" value="Genomic_DNA"/>
</dbReference>
<accession>A0A484KUS1</accession>
<reference evidence="1 2" key="1">
    <citation type="submission" date="2018-04" db="EMBL/GenBank/DDBJ databases">
        <authorList>
            <person name="Vogel A."/>
        </authorList>
    </citation>
    <scope>NUCLEOTIDE SEQUENCE [LARGE SCALE GENOMIC DNA]</scope>
</reference>
<dbReference type="PANTHER" id="PTHR47481">
    <property type="match status" value="1"/>
</dbReference>